<sequence length="115" mass="12562">MQHRSSMVRRRCLASFCLVLFAAFSQSSFSFINLGLNLPGRIKALVARGAGEGAILSCDTREDFVANLNGSLTVAMFSSSMCGPCFLMEPKARSEKERRLSASCQLWVSASGFRL</sequence>
<accession>A0A812WLP7</accession>
<name>A0A812WLP7_9DINO</name>
<dbReference type="EMBL" id="CAJNJA010034230">
    <property type="protein sequence ID" value="CAE7689497.1"/>
    <property type="molecule type" value="Genomic_DNA"/>
</dbReference>
<gene>
    <name evidence="1" type="ORF">SNEC2469_LOCUS19857</name>
</gene>
<organism evidence="1 2">
    <name type="scientific">Symbiodinium necroappetens</name>
    <dbReference type="NCBI Taxonomy" id="1628268"/>
    <lineage>
        <taxon>Eukaryota</taxon>
        <taxon>Sar</taxon>
        <taxon>Alveolata</taxon>
        <taxon>Dinophyceae</taxon>
        <taxon>Suessiales</taxon>
        <taxon>Symbiodiniaceae</taxon>
        <taxon>Symbiodinium</taxon>
    </lineage>
</organism>
<reference evidence="1" key="1">
    <citation type="submission" date="2021-02" db="EMBL/GenBank/DDBJ databases">
        <authorList>
            <person name="Dougan E. K."/>
            <person name="Rhodes N."/>
            <person name="Thang M."/>
            <person name="Chan C."/>
        </authorList>
    </citation>
    <scope>NUCLEOTIDE SEQUENCE</scope>
</reference>
<evidence type="ECO:0000313" key="1">
    <source>
        <dbReference type="EMBL" id="CAE7689497.1"/>
    </source>
</evidence>
<dbReference type="InterPro" id="IPR036249">
    <property type="entry name" value="Thioredoxin-like_sf"/>
</dbReference>
<dbReference type="OrthoDB" id="442384at2759"/>
<dbReference type="SUPFAM" id="SSF52833">
    <property type="entry name" value="Thioredoxin-like"/>
    <property type="match status" value="1"/>
</dbReference>
<dbReference type="AlphaFoldDB" id="A0A812WLP7"/>
<protein>
    <submittedName>
        <fullName evidence="1">Uncharacterized protein</fullName>
    </submittedName>
</protein>
<evidence type="ECO:0000313" key="2">
    <source>
        <dbReference type="Proteomes" id="UP000601435"/>
    </source>
</evidence>
<proteinExistence type="predicted"/>
<dbReference type="Proteomes" id="UP000601435">
    <property type="component" value="Unassembled WGS sequence"/>
</dbReference>
<keyword evidence="2" id="KW-1185">Reference proteome</keyword>
<comment type="caution">
    <text evidence="1">The sequence shown here is derived from an EMBL/GenBank/DDBJ whole genome shotgun (WGS) entry which is preliminary data.</text>
</comment>